<name>A0A5B0Q1X6_PUCGR</name>
<evidence type="ECO:0000313" key="5">
    <source>
        <dbReference type="Proteomes" id="UP000325313"/>
    </source>
</evidence>
<dbReference type="AlphaFoldDB" id="A0A5B0Q1X6"/>
<sequence>MVAGVLHPSNLLLHQIRFQSPHTAEDWHSRRFLRKTEEMGLARNGIGLRNVISRHLARESNVSPLPYLPRPWASKSSVSYFSSSNSTHSDSVEKGPDDLIASLRADLKNSMKIKDLTQRDVIKSLLGDLQNSEHNKNRQTHEKVVNSAIKKRLEAAKISLESNPPRLELNKQNLQEVEILKKYLTFFSSSQSAQDSNQEALTKAVNDSIQQLGLSPDATQQERQNSLGKLIKSVKDKVDSNFDSKDIANAVRKALGLC</sequence>
<dbReference type="PANTHER" id="PTHR28055:SF1">
    <property type="entry name" value="ALTERED INHERITANCE OF MITOCHONDRIA PROTEIN 41, MITOCHONDRIAL"/>
    <property type="match status" value="1"/>
</dbReference>
<dbReference type="InterPro" id="IPR042184">
    <property type="entry name" value="YqeY/Aim41_N"/>
</dbReference>
<keyword evidence="1" id="KW-0496">Mitochondrion</keyword>
<protein>
    <recommendedName>
        <fullName evidence="1">Altered inheritance of mitochondria protein 41</fullName>
    </recommendedName>
</protein>
<dbReference type="InterPro" id="IPR019004">
    <property type="entry name" value="YqeY/Aim41"/>
</dbReference>
<dbReference type="Proteomes" id="UP000325313">
    <property type="component" value="Unassembled WGS sequence"/>
</dbReference>
<evidence type="ECO:0000313" key="3">
    <source>
        <dbReference type="EMBL" id="KAA1137219.1"/>
    </source>
</evidence>
<evidence type="ECO:0000313" key="2">
    <source>
        <dbReference type="EMBL" id="KAA1107123.1"/>
    </source>
</evidence>
<reference evidence="4 5" key="1">
    <citation type="submission" date="2019-05" db="EMBL/GenBank/DDBJ databases">
        <title>Emergence of the Ug99 lineage of the wheat stem rust pathogen through somatic hybridization.</title>
        <authorList>
            <person name="Li F."/>
            <person name="Upadhyaya N.M."/>
            <person name="Sperschneider J."/>
            <person name="Matny O."/>
            <person name="Nguyen-Phuc H."/>
            <person name="Mago R."/>
            <person name="Raley C."/>
            <person name="Miller M.E."/>
            <person name="Silverstein K.A.T."/>
            <person name="Henningsen E."/>
            <person name="Hirsch C.D."/>
            <person name="Visser B."/>
            <person name="Pretorius Z.A."/>
            <person name="Steffenson B.J."/>
            <person name="Schwessinger B."/>
            <person name="Dodds P.N."/>
            <person name="Figueroa M."/>
        </authorList>
    </citation>
    <scope>NUCLEOTIDE SEQUENCE [LARGE SCALE GENOMIC DNA]</scope>
    <source>
        <strain evidence="2">21-0</strain>
        <strain evidence="3 5">Ug99</strain>
    </source>
</reference>
<dbReference type="Gene3D" id="1.10.1510.10">
    <property type="entry name" value="Uncharacterised protein YqeY/AIM41 PF09424, N-terminal domain"/>
    <property type="match status" value="1"/>
</dbReference>
<accession>A0A5B0Q1X6</accession>
<dbReference type="EMBL" id="VDEP01000010">
    <property type="protein sequence ID" value="KAA1137219.1"/>
    <property type="molecule type" value="Genomic_DNA"/>
</dbReference>
<dbReference type="SUPFAM" id="SSF89095">
    <property type="entry name" value="GatB/YqeY motif"/>
    <property type="match status" value="1"/>
</dbReference>
<comment type="caution">
    <text evidence="2">The sequence shown here is derived from an EMBL/GenBank/DDBJ whole genome shotgun (WGS) entry which is preliminary data.</text>
</comment>
<keyword evidence="4" id="KW-1185">Reference proteome</keyword>
<evidence type="ECO:0000313" key="4">
    <source>
        <dbReference type="Proteomes" id="UP000324748"/>
    </source>
</evidence>
<dbReference type="GO" id="GO:0016884">
    <property type="term" value="F:carbon-nitrogen ligase activity, with glutamine as amido-N-donor"/>
    <property type="evidence" value="ECO:0007669"/>
    <property type="project" value="UniProtKB-UniRule"/>
</dbReference>
<proteinExistence type="inferred from homology"/>
<gene>
    <name evidence="1" type="primary">AIM41</name>
    <name evidence="2" type="ORF">PGT21_003269</name>
    <name evidence="3" type="ORF">PGTUg99_005404</name>
</gene>
<dbReference type="Pfam" id="PF09424">
    <property type="entry name" value="YqeY"/>
    <property type="match status" value="1"/>
</dbReference>
<dbReference type="Proteomes" id="UP000324748">
    <property type="component" value="Unassembled WGS sequence"/>
</dbReference>
<dbReference type="PANTHER" id="PTHR28055">
    <property type="entry name" value="ALTERED INHERITANCE OF MITOCHONDRIA PROTEIN 41, MITOCHONDRIAL"/>
    <property type="match status" value="1"/>
</dbReference>
<comment type="similarity">
    <text evidence="1">Belongs to the AIM41 family.</text>
</comment>
<comment type="subcellular location">
    <subcellularLocation>
        <location evidence="1">Mitochondrion</location>
    </subcellularLocation>
</comment>
<dbReference type="EMBL" id="VSWC01000029">
    <property type="protein sequence ID" value="KAA1107123.1"/>
    <property type="molecule type" value="Genomic_DNA"/>
</dbReference>
<organism evidence="2 4">
    <name type="scientific">Puccinia graminis f. sp. tritici</name>
    <dbReference type="NCBI Taxonomy" id="56615"/>
    <lineage>
        <taxon>Eukaryota</taxon>
        <taxon>Fungi</taxon>
        <taxon>Dikarya</taxon>
        <taxon>Basidiomycota</taxon>
        <taxon>Pucciniomycotina</taxon>
        <taxon>Pucciniomycetes</taxon>
        <taxon>Pucciniales</taxon>
        <taxon>Pucciniaceae</taxon>
        <taxon>Puccinia</taxon>
    </lineage>
</organism>
<dbReference type="OrthoDB" id="538640at2759"/>
<evidence type="ECO:0000256" key="1">
    <source>
        <dbReference type="RuleBase" id="RU365099"/>
    </source>
</evidence>
<dbReference type="InterPro" id="IPR003789">
    <property type="entry name" value="Asn/Gln_tRNA_amidoTrase-B-like"/>
</dbReference>
<dbReference type="GO" id="GO:0005739">
    <property type="term" value="C:mitochondrion"/>
    <property type="evidence" value="ECO:0007669"/>
    <property type="project" value="UniProtKB-SubCell"/>
</dbReference>